<organism evidence="2 3">
    <name type="scientific">Xylaria arbuscula</name>
    <dbReference type="NCBI Taxonomy" id="114810"/>
    <lineage>
        <taxon>Eukaryota</taxon>
        <taxon>Fungi</taxon>
        <taxon>Dikarya</taxon>
        <taxon>Ascomycota</taxon>
        <taxon>Pezizomycotina</taxon>
        <taxon>Sordariomycetes</taxon>
        <taxon>Xylariomycetidae</taxon>
        <taxon>Xylariales</taxon>
        <taxon>Xylariaceae</taxon>
        <taxon>Xylaria</taxon>
    </lineage>
</organism>
<dbReference type="PROSITE" id="PS50011">
    <property type="entry name" value="PROTEIN_KINASE_DOM"/>
    <property type="match status" value="2"/>
</dbReference>
<sequence>MGSDEWREFLLTQLALVDSKDLPTDRIQKGKQGSVYAPILYDGQVILTSCPPVLPKIALKTFIFKDRLDSEKAIKDAEREYQNLKSLPHPSIVRFIGFDPTPAEYVVNLRMEWASTVLSGNINGVLDLEDIILERDGRHMGGKKAYLPEEFIWHVLFHLSAALALCHHGIQLHISQREEQIDAGEILGQLMKDPPTHLRDITAKNPTIRFSTEDILFSVESHHDPIVHRDIKPSNILLTDPIISEAGREWGRRVSLEDKGLFSLYPKVLLGDFGLSVSLREARTVGIGTPSYLAPEVPTSALRPDSKDFEWKSSCDVFSLGATMHHLISLSLLSSVDMENLSYVPDYSSEIQDLIAKCYSYALESRLTALDILDVCLRRAGWKETLITPYGGLISLKADQVTLDSWNECTKHLKRPPSHIQILKTPRALILESRSLLALGEARKHGPLAMFIAGAYHLDGFEDNQALRLLEIEAEMSLRSAMQTRIDETAQISQPKLLKSILNRGVLMPLFHKYKASKSSWANEKTKVDRLYDDIHDNYIIVLAILILLGRASEIIIFRENKLSDAKLPLKIEDPIHAEDIRYTFPCFRDWQTELIFLFVRKQYYLDVPYMKMGPDSTIEHEDFERQRVMPWCGPGQIVSTNSDDGQVLIGGYSEIKQVYIDSRFHGFHDTLEQIGLPSVEKQAFALKILRKQSSEGLEELYQREIKYLKVFSGKRSRHLVTLLMTFMHKDDRHFLFPWAAGDLSHYWYTQQTQPRVWENVQWFSKQLAGLVEAVSVIHWPTHLDHQYARHGDLKPENILWYNPYNLDPRGILVVSDMGLTIAHQTYSRSKDPAAHIGGTLEYRSPEVDIDKHIEKVYASRNIDIWALGCIFLEMLVFFLGGKDELQQFKNSRGKPDFQGGLTYNFYKLSRDVTPPAEVKQSVLSCMNGIRQHKNRSQFTDAVVNIVQQHMIVVDTSQRADIKDLQKEFAGVDKECRKQRAPNTGTGSRVYNILRDPV</sequence>
<dbReference type="VEuPathDB" id="FungiDB:F4678DRAFT_436387"/>
<dbReference type="AlphaFoldDB" id="A0A9W8THZ1"/>
<feature type="domain" description="Protein kinase" evidence="1">
    <location>
        <begin position="642"/>
        <end position="970"/>
    </location>
</feature>
<dbReference type="GO" id="GO:0005524">
    <property type="term" value="F:ATP binding"/>
    <property type="evidence" value="ECO:0007669"/>
    <property type="project" value="InterPro"/>
</dbReference>
<dbReference type="SMART" id="SM00220">
    <property type="entry name" value="S_TKc"/>
    <property type="match status" value="1"/>
</dbReference>
<evidence type="ECO:0000313" key="2">
    <source>
        <dbReference type="EMBL" id="KAJ3560911.1"/>
    </source>
</evidence>
<dbReference type="SUPFAM" id="SSF56112">
    <property type="entry name" value="Protein kinase-like (PK-like)"/>
    <property type="match status" value="2"/>
</dbReference>
<accession>A0A9W8THZ1</accession>
<dbReference type="GO" id="GO:0004674">
    <property type="term" value="F:protein serine/threonine kinase activity"/>
    <property type="evidence" value="ECO:0007669"/>
    <property type="project" value="TreeGrafter"/>
</dbReference>
<dbReference type="EMBL" id="JANPWZ010002166">
    <property type="protein sequence ID" value="KAJ3560911.1"/>
    <property type="molecule type" value="Genomic_DNA"/>
</dbReference>
<dbReference type="Gene3D" id="3.30.200.20">
    <property type="entry name" value="Phosphorylase Kinase, domain 1"/>
    <property type="match status" value="1"/>
</dbReference>
<keyword evidence="3" id="KW-1185">Reference proteome</keyword>
<dbReference type="Gene3D" id="1.10.510.10">
    <property type="entry name" value="Transferase(Phosphotransferase) domain 1"/>
    <property type="match status" value="2"/>
</dbReference>
<evidence type="ECO:0000313" key="3">
    <source>
        <dbReference type="Proteomes" id="UP001148614"/>
    </source>
</evidence>
<comment type="caution">
    <text evidence="2">The sequence shown here is derived from an EMBL/GenBank/DDBJ whole genome shotgun (WGS) entry which is preliminary data.</text>
</comment>
<gene>
    <name evidence="2" type="ORF">NPX13_g9140</name>
</gene>
<reference evidence="2" key="1">
    <citation type="submission" date="2022-07" db="EMBL/GenBank/DDBJ databases">
        <title>Genome Sequence of Xylaria arbuscula.</title>
        <authorList>
            <person name="Buettner E."/>
        </authorList>
    </citation>
    <scope>NUCLEOTIDE SEQUENCE</scope>
    <source>
        <strain evidence="2">VT107</strain>
    </source>
</reference>
<dbReference type="InterPro" id="IPR008271">
    <property type="entry name" value="Ser/Thr_kinase_AS"/>
</dbReference>
<dbReference type="InterPro" id="IPR000719">
    <property type="entry name" value="Prot_kinase_dom"/>
</dbReference>
<dbReference type="VEuPathDB" id="FungiDB:F4678DRAFT_319207"/>
<name>A0A9W8THZ1_9PEZI</name>
<proteinExistence type="predicted"/>
<evidence type="ECO:0000259" key="1">
    <source>
        <dbReference type="PROSITE" id="PS50011"/>
    </source>
</evidence>
<feature type="domain" description="Protein kinase" evidence="1">
    <location>
        <begin position="21"/>
        <end position="386"/>
    </location>
</feature>
<dbReference type="PANTHER" id="PTHR24359">
    <property type="entry name" value="SERINE/THREONINE-PROTEIN KINASE SBK1"/>
    <property type="match status" value="1"/>
</dbReference>
<protein>
    <recommendedName>
        <fullName evidence="1">Protein kinase domain-containing protein</fullName>
    </recommendedName>
</protein>
<dbReference type="PROSITE" id="PS00108">
    <property type="entry name" value="PROTEIN_KINASE_ST"/>
    <property type="match status" value="1"/>
</dbReference>
<dbReference type="InterPro" id="IPR011009">
    <property type="entry name" value="Kinase-like_dom_sf"/>
</dbReference>
<dbReference type="PANTHER" id="PTHR24359:SF37">
    <property type="entry name" value="PROTEIN KINASE DOMAIN-CONTAINING PROTEIN"/>
    <property type="match status" value="1"/>
</dbReference>
<dbReference type="Pfam" id="PF00069">
    <property type="entry name" value="Pkinase"/>
    <property type="match status" value="2"/>
</dbReference>
<dbReference type="Proteomes" id="UP001148614">
    <property type="component" value="Unassembled WGS sequence"/>
</dbReference>